<sequence>MVIANRQQDQQLLASLNRHPESLRILCLALKCKDVDELEDFDFGKVPVAANDQARCLLRSIRYTLQGFVSKCRRKAPIIPSSHERTVFLTGDEKIIMSRQSVTLLVVFSESSSPNYADGIGYSTTAGIVDEERIMVECSSGGREENVEHTYDDSLKLVKSLTAMLVLKAYKRSNANYKTFCKFKIIGIQCIKRMLTLFVLSMNEQKKLVLEEKRSANELVLEQEQVDKELRSEHTGITDVAQRALYMMPT</sequence>
<reference evidence="1" key="1">
    <citation type="journal article" date="2020" name="Microb. Genom.">
        <title>Genetic diversity of clinical and environmental Mucorales isolates obtained from an investigation of mucormycosis cases among solid organ transplant recipients.</title>
        <authorList>
            <person name="Nguyen M.H."/>
            <person name="Kaul D."/>
            <person name="Muto C."/>
            <person name="Cheng S.J."/>
            <person name="Richter R.A."/>
            <person name="Bruno V.M."/>
            <person name="Liu G."/>
            <person name="Beyhan S."/>
            <person name="Sundermann A.J."/>
            <person name="Mounaud S."/>
            <person name="Pasculle A.W."/>
            <person name="Nierman W.C."/>
            <person name="Driscoll E."/>
            <person name="Cumbie R."/>
            <person name="Clancy C.J."/>
            <person name="Dupont C.L."/>
        </authorList>
    </citation>
    <scope>NUCLEOTIDE SEQUENCE</scope>
    <source>
        <strain evidence="1">GL16</strain>
    </source>
</reference>
<accession>A0A9P6YFX4</accession>
<gene>
    <name evidence="1" type="ORF">G6F51_004516</name>
</gene>
<dbReference type="OrthoDB" id="2251393at2759"/>
<name>A0A9P6YFX4_RHIOR</name>
<organism evidence="1 2">
    <name type="scientific">Rhizopus oryzae</name>
    <name type="common">Mucormycosis agent</name>
    <name type="synonym">Rhizopus arrhizus var. delemar</name>
    <dbReference type="NCBI Taxonomy" id="64495"/>
    <lineage>
        <taxon>Eukaryota</taxon>
        <taxon>Fungi</taxon>
        <taxon>Fungi incertae sedis</taxon>
        <taxon>Mucoromycota</taxon>
        <taxon>Mucoromycotina</taxon>
        <taxon>Mucoromycetes</taxon>
        <taxon>Mucorales</taxon>
        <taxon>Mucorineae</taxon>
        <taxon>Rhizopodaceae</taxon>
        <taxon>Rhizopus</taxon>
    </lineage>
</organism>
<dbReference type="EMBL" id="JAANIT010000507">
    <property type="protein sequence ID" value="KAG1547029.1"/>
    <property type="molecule type" value="Genomic_DNA"/>
</dbReference>
<dbReference type="AlphaFoldDB" id="A0A9P6YFX4"/>
<evidence type="ECO:0000313" key="2">
    <source>
        <dbReference type="Proteomes" id="UP000717996"/>
    </source>
</evidence>
<protein>
    <submittedName>
        <fullName evidence="1">Uncharacterized protein</fullName>
    </submittedName>
</protein>
<dbReference type="Proteomes" id="UP000717996">
    <property type="component" value="Unassembled WGS sequence"/>
</dbReference>
<evidence type="ECO:0000313" key="1">
    <source>
        <dbReference type="EMBL" id="KAG1547029.1"/>
    </source>
</evidence>
<proteinExistence type="predicted"/>
<comment type="caution">
    <text evidence="1">The sequence shown here is derived from an EMBL/GenBank/DDBJ whole genome shotgun (WGS) entry which is preliminary data.</text>
</comment>